<evidence type="ECO:0000313" key="4">
    <source>
        <dbReference type="Proteomes" id="UP000242818"/>
    </source>
</evidence>
<dbReference type="Proteomes" id="UP000242818">
    <property type="component" value="Unassembled WGS sequence"/>
</dbReference>
<dbReference type="GO" id="GO:0016989">
    <property type="term" value="F:sigma factor antagonist activity"/>
    <property type="evidence" value="ECO:0007669"/>
    <property type="project" value="TreeGrafter"/>
</dbReference>
<dbReference type="PANTHER" id="PTHR30273">
    <property type="entry name" value="PERIPLASMIC SIGNAL SENSOR AND SIGMA FACTOR ACTIVATOR FECR-RELATED"/>
    <property type="match status" value="1"/>
</dbReference>
<reference evidence="3 4" key="1">
    <citation type="submission" date="2016-08" db="EMBL/GenBank/DDBJ databases">
        <authorList>
            <person name="Seilhamer J.J."/>
        </authorList>
    </citation>
    <scope>NUCLEOTIDE SEQUENCE [LARGE SCALE GENOMIC DNA]</scope>
    <source>
        <strain evidence="3 4">A37T2</strain>
    </source>
</reference>
<dbReference type="OrthoDB" id="625980at2"/>
<proteinExistence type="predicted"/>
<dbReference type="Gene3D" id="3.55.50.30">
    <property type="match status" value="1"/>
</dbReference>
<dbReference type="EMBL" id="FMAR01000009">
    <property type="protein sequence ID" value="SCC44581.1"/>
    <property type="molecule type" value="Genomic_DNA"/>
</dbReference>
<accession>A0A1C4ELZ1</accession>
<name>A0A1C4ELZ1_9BACT</name>
<evidence type="ECO:0000313" key="3">
    <source>
        <dbReference type="EMBL" id="SCC44581.1"/>
    </source>
</evidence>
<dbReference type="Pfam" id="PF16344">
    <property type="entry name" value="FecR_C"/>
    <property type="match status" value="1"/>
</dbReference>
<evidence type="ECO:0000259" key="2">
    <source>
        <dbReference type="Pfam" id="PF16344"/>
    </source>
</evidence>
<dbReference type="InterPro" id="IPR012373">
    <property type="entry name" value="Ferrdict_sens_TM"/>
</dbReference>
<keyword evidence="4" id="KW-1185">Reference proteome</keyword>
<feature type="domain" description="Protein FecR C-terminal" evidence="2">
    <location>
        <begin position="317"/>
        <end position="382"/>
    </location>
</feature>
<dbReference type="PANTHER" id="PTHR30273:SF2">
    <property type="entry name" value="PROTEIN FECR"/>
    <property type="match status" value="1"/>
</dbReference>
<dbReference type="AlphaFoldDB" id="A0A1C4ELZ1"/>
<organism evidence="3 4">
    <name type="scientific">Chitinophaga costaii</name>
    <dbReference type="NCBI Taxonomy" id="1335309"/>
    <lineage>
        <taxon>Bacteria</taxon>
        <taxon>Pseudomonadati</taxon>
        <taxon>Bacteroidota</taxon>
        <taxon>Chitinophagia</taxon>
        <taxon>Chitinophagales</taxon>
        <taxon>Chitinophagaceae</taxon>
        <taxon>Chitinophaga</taxon>
    </lineage>
</organism>
<dbReference type="STRING" id="1335309.GA0116948_10924"/>
<dbReference type="Pfam" id="PF04773">
    <property type="entry name" value="FecR"/>
    <property type="match status" value="1"/>
</dbReference>
<dbReference type="InterPro" id="IPR032508">
    <property type="entry name" value="FecR_C"/>
</dbReference>
<gene>
    <name evidence="3" type="ORF">GA0116948_10924</name>
</gene>
<feature type="domain" description="FecR protein" evidence="1">
    <location>
        <begin position="180"/>
        <end position="275"/>
    </location>
</feature>
<dbReference type="InterPro" id="IPR006860">
    <property type="entry name" value="FecR"/>
</dbReference>
<protein>
    <submittedName>
        <fullName evidence="3">FecR family protein</fullName>
    </submittedName>
</protein>
<sequence length="386" mass="41484">MQDQDIILLIIKYKSGNLSPDEEAALFSWYHQAAISDVQRLLHAAGEPAGREMPLTFRNQLESSLDAADTSIKAVPAVSGKLRRLHIGWWIAASLLIMAGVTYLLRRQPTASPAAVIAHVDVAPGRSGALLTLANGVVVNLDSAGNTAIVAQQGAQLDTLKGQLNYAGHQPAATDVAYNTITVPAARQFKVVLADGTSVWLNAGSALRYPTAFNGPERSVTISGEAYFEVAPRAQQPFQVKVSDGSTISVLGTQFNVNAYTDEQAVRTTLVSGSLRVSASGKDLLLQPGQQAVAANGVQLVKAANIAQAVAWKEGIFDFDKMDVAAVMRQLARWYDLQIIYENGVPDTRFYGEIGRNLQLSDVLEGLRLSGLHCRLEAGRRLIVLP</sequence>
<dbReference type="PIRSF" id="PIRSF018266">
    <property type="entry name" value="FecR"/>
    <property type="match status" value="1"/>
</dbReference>
<dbReference type="Gene3D" id="2.60.120.1440">
    <property type="match status" value="1"/>
</dbReference>
<evidence type="ECO:0000259" key="1">
    <source>
        <dbReference type="Pfam" id="PF04773"/>
    </source>
</evidence>
<dbReference type="RefSeq" id="WP_089712900.1">
    <property type="nucleotide sequence ID" value="NZ_FMAR01000009.1"/>
</dbReference>